<dbReference type="RefSeq" id="XP_024708180.1">
    <property type="nucleotide sequence ID" value="XM_024853989.1"/>
</dbReference>
<evidence type="ECO:0000256" key="1">
    <source>
        <dbReference type="SAM" id="MobiDB-lite"/>
    </source>
</evidence>
<dbReference type="GeneID" id="36561690"/>
<keyword evidence="4" id="KW-1185">Reference proteome</keyword>
<dbReference type="Proteomes" id="UP000234275">
    <property type="component" value="Unassembled WGS sequence"/>
</dbReference>
<dbReference type="VEuPathDB" id="FungiDB:P170DRAFT_489768"/>
<comment type="caution">
    <text evidence="3">The sequence shown here is derived from an EMBL/GenBank/DDBJ whole genome shotgun (WGS) entry which is preliminary data.</text>
</comment>
<protein>
    <recommendedName>
        <fullName evidence="5">Cysteine-rich secreted protein</fullName>
    </recommendedName>
</protein>
<gene>
    <name evidence="3" type="ORF">P170DRAFT_489768</name>
</gene>
<organism evidence="3 4">
    <name type="scientific">Aspergillus steynii IBT 23096</name>
    <dbReference type="NCBI Taxonomy" id="1392250"/>
    <lineage>
        <taxon>Eukaryota</taxon>
        <taxon>Fungi</taxon>
        <taxon>Dikarya</taxon>
        <taxon>Ascomycota</taxon>
        <taxon>Pezizomycotina</taxon>
        <taxon>Eurotiomycetes</taxon>
        <taxon>Eurotiomycetidae</taxon>
        <taxon>Eurotiales</taxon>
        <taxon>Aspergillaceae</taxon>
        <taxon>Aspergillus</taxon>
        <taxon>Aspergillus subgen. Circumdati</taxon>
    </lineage>
</organism>
<keyword evidence="2" id="KW-0732">Signal</keyword>
<proteinExistence type="predicted"/>
<evidence type="ECO:0000313" key="4">
    <source>
        <dbReference type="Proteomes" id="UP000234275"/>
    </source>
</evidence>
<accession>A0A2I2GJ30</accession>
<sequence>MTRTGPFILWLLLWQMSLVQSSVYRKNVVVFEIGGNTVIAGNRIEYVEPDCESGFECTTKKTCAQANTAPTLSADSKYFSCCRLGRRLLGSPETAFDCCAADQELVGAAHTGYRCCRQGQTYDGQACKGVCPAGKEWVEEEDGCVCAQGTEEADNGTCRPLKDEGPGLVSGHCYSFTSMGGGRLSLHAQVPDHQTHHVSSESPLDRFRLCVDEDCIPGQSVHLGDKFYMAAAAAAVTPDGSPARRRQWWNNAQNGSQIGRTTDFTAAGAFTLRQWSCGAYCLGGVRWGVGPFCSEAAESALSFYPGDPHMCVAVDLREVPCSGRSEDDDDDAAPAGKKKSKCRCGHDEL</sequence>
<reference evidence="3 4" key="1">
    <citation type="submission" date="2016-12" db="EMBL/GenBank/DDBJ databases">
        <title>The genomes of Aspergillus section Nigri reveals drivers in fungal speciation.</title>
        <authorList>
            <consortium name="DOE Joint Genome Institute"/>
            <person name="Vesth T.C."/>
            <person name="Nybo J."/>
            <person name="Theobald S."/>
            <person name="Brandl J."/>
            <person name="Frisvad J.C."/>
            <person name="Nielsen K.F."/>
            <person name="Lyhne E.K."/>
            <person name="Kogle M.E."/>
            <person name="Kuo A."/>
            <person name="Riley R."/>
            <person name="Clum A."/>
            <person name="Nolan M."/>
            <person name="Lipzen A."/>
            <person name="Salamov A."/>
            <person name="Henrissat B."/>
            <person name="Wiebenga A."/>
            <person name="De Vries R.P."/>
            <person name="Grigoriev I.V."/>
            <person name="Mortensen U.H."/>
            <person name="Andersen M.R."/>
            <person name="Baker S.E."/>
        </authorList>
    </citation>
    <scope>NUCLEOTIDE SEQUENCE [LARGE SCALE GENOMIC DNA]</scope>
    <source>
        <strain evidence="3 4">IBT 23096</strain>
    </source>
</reference>
<dbReference type="OrthoDB" id="4662630at2759"/>
<feature type="region of interest" description="Disordered" evidence="1">
    <location>
        <begin position="323"/>
        <end position="349"/>
    </location>
</feature>
<feature type="chain" id="PRO_5014121280" description="Cysteine-rich secreted protein" evidence="2">
    <location>
        <begin position="22"/>
        <end position="349"/>
    </location>
</feature>
<dbReference type="AlphaFoldDB" id="A0A2I2GJ30"/>
<feature type="signal peptide" evidence="2">
    <location>
        <begin position="1"/>
        <end position="21"/>
    </location>
</feature>
<dbReference type="EMBL" id="MSFO01000002">
    <property type="protein sequence ID" value="PLB52878.1"/>
    <property type="molecule type" value="Genomic_DNA"/>
</dbReference>
<evidence type="ECO:0008006" key="5">
    <source>
        <dbReference type="Google" id="ProtNLM"/>
    </source>
</evidence>
<name>A0A2I2GJ30_9EURO</name>
<evidence type="ECO:0000256" key="2">
    <source>
        <dbReference type="SAM" id="SignalP"/>
    </source>
</evidence>
<dbReference type="STRING" id="1392250.A0A2I2GJ30"/>
<evidence type="ECO:0000313" key="3">
    <source>
        <dbReference type="EMBL" id="PLB52878.1"/>
    </source>
</evidence>